<name>A0ABD0NEH7_CIRMR</name>
<evidence type="ECO:0000256" key="1">
    <source>
        <dbReference type="SAM" id="Phobius"/>
    </source>
</evidence>
<reference evidence="2 3" key="1">
    <citation type="submission" date="2024-05" db="EMBL/GenBank/DDBJ databases">
        <title>Genome sequencing and assembly of Indian major carp, Cirrhinus mrigala (Hamilton, 1822).</title>
        <authorList>
            <person name="Mohindra V."/>
            <person name="Chowdhury L.M."/>
            <person name="Lal K."/>
            <person name="Jena J.K."/>
        </authorList>
    </citation>
    <scope>NUCLEOTIDE SEQUENCE [LARGE SCALE GENOMIC DNA]</scope>
    <source>
        <strain evidence="2">CM1030</strain>
        <tissue evidence="2">Blood</tissue>
    </source>
</reference>
<dbReference type="EMBL" id="JAMKFB020000022">
    <property type="protein sequence ID" value="KAL0160427.1"/>
    <property type="molecule type" value="Genomic_DNA"/>
</dbReference>
<dbReference type="AlphaFoldDB" id="A0ABD0NEH7"/>
<accession>A0ABD0NEH7</accession>
<keyword evidence="3" id="KW-1185">Reference proteome</keyword>
<comment type="caution">
    <text evidence="2">The sequence shown here is derived from an EMBL/GenBank/DDBJ whole genome shotgun (WGS) entry which is preliminary data.</text>
</comment>
<feature type="non-terminal residue" evidence="2">
    <location>
        <position position="97"/>
    </location>
</feature>
<feature type="transmembrane region" description="Helical" evidence="1">
    <location>
        <begin position="44"/>
        <end position="66"/>
    </location>
</feature>
<sequence>PRRGASVVPLFTGPQPSIGGRSTWAGVVEVVGQAFCPAARAHPVAVGGAGTVILIVVVVDLVVVIVGGDRAAVSRADGVGSERGRGRRLPRAVGFAV</sequence>
<evidence type="ECO:0000313" key="3">
    <source>
        <dbReference type="Proteomes" id="UP001529510"/>
    </source>
</evidence>
<evidence type="ECO:0000313" key="2">
    <source>
        <dbReference type="EMBL" id="KAL0160427.1"/>
    </source>
</evidence>
<keyword evidence="1" id="KW-1133">Transmembrane helix</keyword>
<dbReference type="Proteomes" id="UP001529510">
    <property type="component" value="Unassembled WGS sequence"/>
</dbReference>
<gene>
    <name evidence="2" type="ORF">M9458_044152</name>
</gene>
<protein>
    <submittedName>
        <fullName evidence="2">Uncharacterized protein</fullName>
    </submittedName>
</protein>
<keyword evidence="1" id="KW-0472">Membrane</keyword>
<feature type="non-terminal residue" evidence="2">
    <location>
        <position position="1"/>
    </location>
</feature>
<organism evidence="2 3">
    <name type="scientific">Cirrhinus mrigala</name>
    <name type="common">Mrigala</name>
    <dbReference type="NCBI Taxonomy" id="683832"/>
    <lineage>
        <taxon>Eukaryota</taxon>
        <taxon>Metazoa</taxon>
        <taxon>Chordata</taxon>
        <taxon>Craniata</taxon>
        <taxon>Vertebrata</taxon>
        <taxon>Euteleostomi</taxon>
        <taxon>Actinopterygii</taxon>
        <taxon>Neopterygii</taxon>
        <taxon>Teleostei</taxon>
        <taxon>Ostariophysi</taxon>
        <taxon>Cypriniformes</taxon>
        <taxon>Cyprinidae</taxon>
        <taxon>Labeoninae</taxon>
        <taxon>Labeonini</taxon>
        <taxon>Cirrhinus</taxon>
    </lineage>
</organism>
<keyword evidence="1" id="KW-0812">Transmembrane</keyword>
<proteinExistence type="predicted"/>